<gene>
    <name evidence="2" type="ORF">DYB37_013441</name>
</gene>
<evidence type="ECO:0000313" key="3">
    <source>
        <dbReference type="Proteomes" id="UP000285430"/>
    </source>
</evidence>
<evidence type="ECO:0000259" key="1">
    <source>
        <dbReference type="Pfam" id="PF03184"/>
    </source>
</evidence>
<reference evidence="2 3" key="1">
    <citation type="submission" date="2018-08" db="EMBL/GenBank/DDBJ databases">
        <title>Aphanomyces genome sequencing and annotation.</title>
        <authorList>
            <person name="Minardi D."/>
            <person name="Oidtmann B."/>
            <person name="Van Der Giezen M."/>
            <person name="Studholme D.J."/>
        </authorList>
    </citation>
    <scope>NUCLEOTIDE SEQUENCE [LARGE SCALE GENOMIC DNA]</scope>
    <source>
        <strain evidence="2 3">Da</strain>
    </source>
</reference>
<name>A0A3R6Z373_APHAT</name>
<dbReference type="Pfam" id="PF03184">
    <property type="entry name" value="DDE_1"/>
    <property type="match status" value="1"/>
</dbReference>
<dbReference type="Proteomes" id="UP000285430">
    <property type="component" value="Unassembled WGS sequence"/>
</dbReference>
<proteinExistence type="predicted"/>
<accession>A0A3R6Z373</accession>
<dbReference type="GO" id="GO:0005634">
    <property type="term" value="C:nucleus"/>
    <property type="evidence" value="ECO:0007669"/>
    <property type="project" value="TreeGrafter"/>
</dbReference>
<comment type="caution">
    <text evidence="2">The sequence shown here is derived from an EMBL/GenBank/DDBJ whole genome shotgun (WGS) entry which is preliminary data.</text>
</comment>
<organism evidence="2 3">
    <name type="scientific">Aphanomyces astaci</name>
    <name type="common">Crayfish plague agent</name>
    <dbReference type="NCBI Taxonomy" id="112090"/>
    <lineage>
        <taxon>Eukaryota</taxon>
        <taxon>Sar</taxon>
        <taxon>Stramenopiles</taxon>
        <taxon>Oomycota</taxon>
        <taxon>Saprolegniomycetes</taxon>
        <taxon>Saprolegniales</taxon>
        <taxon>Verrucalvaceae</taxon>
        <taxon>Aphanomyces</taxon>
    </lineage>
</organism>
<dbReference type="GO" id="GO:0003677">
    <property type="term" value="F:DNA binding"/>
    <property type="evidence" value="ECO:0007669"/>
    <property type="project" value="TreeGrafter"/>
</dbReference>
<dbReference type="InterPro" id="IPR004875">
    <property type="entry name" value="DDE_SF_endonuclease_dom"/>
</dbReference>
<dbReference type="EMBL" id="QUTH01000971">
    <property type="protein sequence ID" value="RHZ32160.1"/>
    <property type="molecule type" value="Genomic_DNA"/>
</dbReference>
<dbReference type="InterPro" id="IPR050863">
    <property type="entry name" value="CenT-Element_Derived"/>
</dbReference>
<dbReference type="InterPro" id="IPR036397">
    <property type="entry name" value="RNaseH_sf"/>
</dbReference>
<dbReference type="Gene3D" id="3.30.420.10">
    <property type="entry name" value="Ribonuclease H-like superfamily/Ribonuclease H"/>
    <property type="match status" value="1"/>
</dbReference>
<dbReference type="PANTHER" id="PTHR19303:SF57">
    <property type="entry name" value="HTH CENPB-TYPE DOMAIN-CONTAINING PROTEIN"/>
    <property type="match status" value="1"/>
</dbReference>
<dbReference type="PANTHER" id="PTHR19303">
    <property type="entry name" value="TRANSPOSON"/>
    <property type="match status" value="1"/>
</dbReference>
<protein>
    <recommendedName>
        <fullName evidence="1">DDE-1 domain-containing protein</fullName>
    </recommendedName>
</protein>
<evidence type="ECO:0000313" key="2">
    <source>
        <dbReference type="EMBL" id="RHZ32160.1"/>
    </source>
</evidence>
<sequence length="284" mass="31655">MDPSRVFNMDETSFSPSKTSRKVVVQRTTKNVYVQEVTASPHITIVACVAANGTKIPPLFVLLGDTVSTLECDSLSIPGAAITTSEKGWTNSFICRKWMSMLNSSIPISTPRPILLILDGCSSHYSGHIYDAATSFDILLQFLPANSTHLFQPLDVTVFRPFKHAIRQEIWDRFVTDVGSTIKKLHAIKIACNPAEVTKKDVEESWLQRTTIVRNQVLLLPPEKKRKRAPRKRLTVSGKVITSDYHGLLQAQALEKPKRKMKATQDDVAVQVLNADDIVEVCVI</sequence>
<feature type="domain" description="DDE-1" evidence="1">
    <location>
        <begin position="44"/>
        <end position="176"/>
    </location>
</feature>
<dbReference type="AlphaFoldDB" id="A0A3R6Z373"/>